<dbReference type="Pfam" id="PF26571">
    <property type="entry name" value="VldE"/>
    <property type="match status" value="1"/>
</dbReference>
<evidence type="ECO:0000313" key="4">
    <source>
        <dbReference type="EMBL" id="MFC1400915.1"/>
    </source>
</evidence>
<evidence type="ECO:0000256" key="1">
    <source>
        <dbReference type="SAM" id="MobiDB-lite"/>
    </source>
</evidence>
<name>A0ABV6UHI1_9ACTN</name>
<organism evidence="4 5">
    <name type="scientific">Streptacidiphilus cavernicola</name>
    <dbReference type="NCBI Taxonomy" id="3342716"/>
    <lineage>
        <taxon>Bacteria</taxon>
        <taxon>Bacillati</taxon>
        <taxon>Actinomycetota</taxon>
        <taxon>Actinomycetes</taxon>
        <taxon>Kitasatosporales</taxon>
        <taxon>Streptomycetaceae</taxon>
        <taxon>Streptacidiphilus</taxon>
    </lineage>
</organism>
<sequence>MSLKSMMDSAETAPTGRRRRRWLGCLPFVLVLAIVVAAGLYLNRHRDLLPIPVAEGCEVDSVDGVVDLSLDQMSNAGTIAAVAISRRLPERAVTISLATAMQESKLQNLTAGDRDSIGLFQQRPSQGWGTPAQIGDPVYATNKFLDKLVQIQGYAQLPLTVAAQDVQHSGYPDAYATHETDAKTLSGALTGRVPASLNCTVNSVGAAVTGPIGADGLQQGGRAVSAKLKDDFGATVTPKAATAAGSADAAGGSPSASASADSQGLGLTVGTGSGTTGTARGWAVAQWAVANCQDLHITSVSYGGKVWRSSDSTKGWQASGTAAGSGPVRISVAAKDAASSSPSS</sequence>
<dbReference type="Proteomes" id="UP001592528">
    <property type="component" value="Unassembled WGS sequence"/>
</dbReference>
<evidence type="ECO:0000313" key="5">
    <source>
        <dbReference type="Proteomes" id="UP001592528"/>
    </source>
</evidence>
<feature type="region of interest" description="Disordered" evidence="1">
    <location>
        <begin position="244"/>
        <end position="264"/>
    </location>
</feature>
<keyword evidence="2" id="KW-1133">Transmembrane helix</keyword>
<dbReference type="InterPro" id="IPR058593">
    <property type="entry name" value="ARB_07466-like_C"/>
</dbReference>
<feature type="transmembrane region" description="Helical" evidence="2">
    <location>
        <begin position="21"/>
        <end position="42"/>
    </location>
</feature>
<keyword evidence="5" id="KW-1185">Reference proteome</keyword>
<keyword evidence="2" id="KW-0812">Transmembrane</keyword>
<dbReference type="RefSeq" id="WP_051725647.1">
    <property type="nucleotide sequence ID" value="NZ_JBHEZZ010000003.1"/>
</dbReference>
<accession>A0ABV6UHI1</accession>
<proteinExistence type="predicted"/>
<feature type="domain" description="ARB-07466-like C-terminal" evidence="3">
    <location>
        <begin position="273"/>
        <end position="318"/>
    </location>
</feature>
<protein>
    <recommendedName>
        <fullName evidence="3">ARB-07466-like C-terminal domain-containing protein</fullName>
    </recommendedName>
</protein>
<gene>
    <name evidence="4" type="ORF">ACEZDJ_06420</name>
</gene>
<evidence type="ECO:0000256" key="2">
    <source>
        <dbReference type="SAM" id="Phobius"/>
    </source>
</evidence>
<comment type="caution">
    <text evidence="4">The sequence shown here is derived from an EMBL/GenBank/DDBJ whole genome shotgun (WGS) entry which is preliminary data.</text>
</comment>
<keyword evidence="2" id="KW-0472">Membrane</keyword>
<reference evidence="4 5" key="1">
    <citation type="submission" date="2024-09" db="EMBL/GenBank/DDBJ databases">
        <authorList>
            <person name="Lee S.D."/>
        </authorList>
    </citation>
    <scope>NUCLEOTIDE SEQUENCE [LARGE SCALE GENOMIC DNA]</scope>
    <source>
        <strain evidence="4 5">N1-5</strain>
    </source>
</reference>
<dbReference type="EMBL" id="JBHEZZ010000003">
    <property type="protein sequence ID" value="MFC1400915.1"/>
    <property type="molecule type" value="Genomic_DNA"/>
</dbReference>
<evidence type="ECO:0000259" key="3">
    <source>
        <dbReference type="Pfam" id="PF26571"/>
    </source>
</evidence>